<organism evidence="2 3">
    <name type="scientific">Saprolegnia diclina (strain VS20)</name>
    <dbReference type="NCBI Taxonomy" id="1156394"/>
    <lineage>
        <taxon>Eukaryota</taxon>
        <taxon>Sar</taxon>
        <taxon>Stramenopiles</taxon>
        <taxon>Oomycota</taxon>
        <taxon>Saprolegniomycetes</taxon>
        <taxon>Saprolegniales</taxon>
        <taxon>Saprolegniaceae</taxon>
        <taxon>Saprolegnia</taxon>
    </lineage>
</organism>
<evidence type="ECO:0000256" key="1">
    <source>
        <dbReference type="SAM" id="MobiDB-lite"/>
    </source>
</evidence>
<dbReference type="OrthoDB" id="74608at2759"/>
<proteinExistence type="predicted"/>
<name>T0RRS8_SAPDV</name>
<sequence>MHVFGPVCATLIGPCDWRRFSQAILRSMRPSPSPWWHLPAVVTSIAALSYVVYRATTEPAHVQQKKKALQLLDEVQTIVDAVRSKLDALEVDVKAFLAPPAEEAAVDDGSLNSYYHFDSTGRKLKTKWDSFDVDAELERLDRDTDEAPPAPRRTTSRPTKAQLEQRAGGLEFEFEAVLGYLDASIRGDDDVRIVRKQIVGAINDTHLKRIDALRQALAAN</sequence>
<dbReference type="RefSeq" id="XP_008613538.1">
    <property type="nucleotide sequence ID" value="XM_008615316.1"/>
</dbReference>
<feature type="compositionally biased region" description="Low complexity" evidence="1">
    <location>
        <begin position="152"/>
        <end position="161"/>
    </location>
</feature>
<dbReference type="AlphaFoldDB" id="T0RRS8"/>
<gene>
    <name evidence="2" type="ORF">SDRG_09387</name>
</gene>
<dbReference type="OMA" id="KTKWDSF"/>
<feature type="region of interest" description="Disordered" evidence="1">
    <location>
        <begin position="141"/>
        <end position="162"/>
    </location>
</feature>
<dbReference type="VEuPathDB" id="FungiDB:SDRG_09387"/>
<dbReference type="GeneID" id="19950114"/>
<evidence type="ECO:0000313" key="2">
    <source>
        <dbReference type="EMBL" id="EQC32852.1"/>
    </source>
</evidence>
<dbReference type="EMBL" id="JH767161">
    <property type="protein sequence ID" value="EQC32852.1"/>
    <property type="molecule type" value="Genomic_DNA"/>
</dbReference>
<protein>
    <submittedName>
        <fullName evidence="2">Uncharacterized protein</fullName>
    </submittedName>
</protein>
<evidence type="ECO:0000313" key="3">
    <source>
        <dbReference type="Proteomes" id="UP000030762"/>
    </source>
</evidence>
<keyword evidence="3" id="KW-1185">Reference proteome</keyword>
<accession>T0RRS8</accession>
<dbReference type="eggNOG" id="ENOG502S30J">
    <property type="taxonomic scope" value="Eukaryota"/>
</dbReference>
<reference evidence="2 3" key="1">
    <citation type="submission" date="2012-04" db="EMBL/GenBank/DDBJ databases">
        <title>The Genome Sequence of Saprolegnia declina VS20.</title>
        <authorList>
            <consortium name="The Broad Institute Genome Sequencing Platform"/>
            <person name="Russ C."/>
            <person name="Nusbaum C."/>
            <person name="Tyler B."/>
            <person name="van West P."/>
            <person name="Dieguez-Uribeondo J."/>
            <person name="de Bruijn I."/>
            <person name="Tripathy S."/>
            <person name="Jiang R."/>
            <person name="Young S.K."/>
            <person name="Zeng Q."/>
            <person name="Gargeya S."/>
            <person name="Fitzgerald M."/>
            <person name="Haas B."/>
            <person name="Abouelleil A."/>
            <person name="Alvarado L."/>
            <person name="Arachchi H.M."/>
            <person name="Berlin A."/>
            <person name="Chapman S.B."/>
            <person name="Goldberg J."/>
            <person name="Griggs A."/>
            <person name="Gujja S."/>
            <person name="Hansen M."/>
            <person name="Howarth C."/>
            <person name="Imamovic A."/>
            <person name="Larimer J."/>
            <person name="McCowen C."/>
            <person name="Montmayeur A."/>
            <person name="Murphy C."/>
            <person name="Neiman D."/>
            <person name="Pearson M."/>
            <person name="Priest M."/>
            <person name="Roberts A."/>
            <person name="Saif S."/>
            <person name="Shea T."/>
            <person name="Sisk P."/>
            <person name="Sykes S."/>
            <person name="Wortman J."/>
            <person name="Nusbaum C."/>
            <person name="Birren B."/>
        </authorList>
    </citation>
    <scope>NUCLEOTIDE SEQUENCE [LARGE SCALE GENOMIC DNA]</scope>
    <source>
        <strain evidence="2 3">VS20</strain>
    </source>
</reference>
<dbReference type="Proteomes" id="UP000030762">
    <property type="component" value="Unassembled WGS sequence"/>
</dbReference>
<dbReference type="InParanoid" id="T0RRS8"/>